<comment type="caution">
    <text evidence="2">The sequence shown here is derived from an EMBL/GenBank/DDBJ whole genome shotgun (WGS) entry which is preliminary data.</text>
</comment>
<gene>
    <name evidence="2" type="ORF">SNAT2548_LOCUS20211</name>
</gene>
<name>A0A812QGH6_9DINO</name>
<dbReference type="AlphaFoldDB" id="A0A812QGH6"/>
<feature type="coiled-coil region" evidence="1">
    <location>
        <begin position="1"/>
        <end position="28"/>
    </location>
</feature>
<keyword evidence="3" id="KW-1185">Reference proteome</keyword>
<dbReference type="EMBL" id="CAJNDS010002203">
    <property type="protein sequence ID" value="CAE7370471.1"/>
    <property type="molecule type" value="Genomic_DNA"/>
</dbReference>
<evidence type="ECO:0000313" key="2">
    <source>
        <dbReference type="EMBL" id="CAE7370471.1"/>
    </source>
</evidence>
<proteinExistence type="predicted"/>
<organism evidence="2 3">
    <name type="scientific">Symbiodinium natans</name>
    <dbReference type="NCBI Taxonomy" id="878477"/>
    <lineage>
        <taxon>Eukaryota</taxon>
        <taxon>Sar</taxon>
        <taxon>Alveolata</taxon>
        <taxon>Dinophyceae</taxon>
        <taxon>Suessiales</taxon>
        <taxon>Symbiodiniaceae</taxon>
        <taxon>Symbiodinium</taxon>
    </lineage>
</organism>
<evidence type="ECO:0000256" key="1">
    <source>
        <dbReference type="SAM" id="Coils"/>
    </source>
</evidence>
<accession>A0A812QGH6</accession>
<dbReference type="Proteomes" id="UP000604046">
    <property type="component" value="Unassembled WGS sequence"/>
</dbReference>
<protein>
    <submittedName>
        <fullName evidence="2">Uncharacterized protein</fullName>
    </submittedName>
</protein>
<keyword evidence="1" id="KW-0175">Coiled coil</keyword>
<sequence>MSDGEDVLAEARKAIEAAKKNKEKAAAAKVHDYGFGFGCSQEPKGLWIPSKFVSEREEVWKNAGMTSFEEYMQRTHNGAFFRRYQKRHLFRTNGVHWDTDIRVAGAGIEACNGRYILDQKRLWRNAPVWHHEKGACDAQWDGVGGGATILQDMKGRVDGDNGGLNWLLFYKGGPRYLAGDLDTPAGVPTSHWKVLYEDHSWDGVPTVGPPPESRHADWSYTMGELLKAEAHEEANFNEAAGDCWLVDLLDREDASSQNWVIKRLEEPESGGLFCCSVPRPKMDSEMALYRDGKKVLDKIYTATLGNGAFGPLSVCLTVSGLADGTRKYYEIILQRGPVPEQALEMIKMSRAFDSKASRAPNRGQ</sequence>
<evidence type="ECO:0000313" key="3">
    <source>
        <dbReference type="Proteomes" id="UP000604046"/>
    </source>
</evidence>
<reference evidence="2" key="1">
    <citation type="submission" date="2021-02" db="EMBL/GenBank/DDBJ databases">
        <authorList>
            <person name="Dougan E. K."/>
            <person name="Rhodes N."/>
            <person name="Thang M."/>
            <person name="Chan C."/>
        </authorList>
    </citation>
    <scope>NUCLEOTIDE SEQUENCE</scope>
</reference>